<proteinExistence type="inferred from homology"/>
<organism evidence="9 10">
    <name type="scientific">Acidilutibacter cellobiosedens</name>
    <dbReference type="NCBI Taxonomy" id="2507161"/>
    <lineage>
        <taxon>Bacteria</taxon>
        <taxon>Bacillati</taxon>
        <taxon>Bacillota</taxon>
        <taxon>Tissierellia</taxon>
        <taxon>Tissierellales</taxon>
        <taxon>Acidilutibacteraceae</taxon>
        <taxon>Acidilutibacter</taxon>
    </lineage>
</organism>
<evidence type="ECO:0000256" key="6">
    <source>
        <dbReference type="ARBA" id="ARBA00023136"/>
    </source>
</evidence>
<dbReference type="Pfam" id="PF00528">
    <property type="entry name" value="BPD_transp_1"/>
    <property type="match status" value="1"/>
</dbReference>
<dbReference type="AlphaFoldDB" id="A0A410QBX4"/>
<name>A0A410QBX4_9FIRM</name>
<keyword evidence="6 7" id="KW-0472">Membrane</keyword>
<feature type="transmembrane region" description="Helical" evidence="7">
    <location>
        <begin position="56"/>
        <end position="79"/>
    </location>
</feature>
<dbReference type="GO" id="GO:0055085">
    <property type="term" value="P:transmembrane transport"/>
    <property type="evidence" value="ECO:0007669"/>
    <property type="project" value="InterPro"/>
</dbReference>
<feature type="transmembrane region" description="Helical" evidence="7">
    <location>
        <begin position="276"/>
        <end position="293"/>
    </location>
</feature>
<keyword evidence="10" id="KW-1185">Reference proteome</keyword>
<evidence type="ECO:0000313" key="9">
    <source>
        <dbReference type="EMBL" id="QAT61449.1"/>
    </source>
</evidence>
<gene>
    <name evidence="9" type="ORF">EQM13_07585</name>
</gene>
<evidence type="ECO:0000256" key="1">
    <source>
        <dbReference type="ARBA" id="ARBA00004651"/>
    </source>
</evidence>
<dbReference type="PANTHER" id="PTHR43744">
    <property type="entry name" value="ABC TRANSPORTER PERMEASE PROTEIN MG189-RELATED-RELATED"/>
    <property type="match status" value="1"/>
</dbReference>
<evidence type="ECO:0000256" key="5">
    <source>
        <dbReference type="ARBA" id="ARBA00022989"/>
    </source>
</evidence>
<dbReference type="OrthoDB" id="9787837at2"/>
<feature type="transmembrane region" description="Helical" evidence="7">
    <location>
        <begin position="126"/>
        <end position="145"/>
    </location>
</feature>
<dbReference type="PANTHER" id="PTHR43744:SF8">
    <property type="entry name" value="SN-GLYCEROL-3-PHOSPHATE TRANSPORT SYSTEM PERMEASE PROTEIN UGPE"/>
    <property type="match status" value="1"/>
</dbReference>
<evidence type="ECO:0000256" key="4">
    <source>
        <dbReference type="ARBA" id="ARBA00022692"/>
    </source>
</evidence>
<dbReference type="Proteomes" id="UP000287969">
    <property type="component" value="Chromosome"/>
</dbReference>
<evidence type="ECO:0000313" key="10">
    <source>
        <dbReference type="Proteomes" id="UP000287969"/>
    </source>
</evidence>
<dbReference type="EMBL" id="CP035282">
    <property type="protein sequence ID" value="QAT61449.1"/>
    <property type="molecule type" value="Genomic_DNA"/>
</dbReference>
<feature type="domain" description="ABC transmembrane type-1" evidence="8">
    <location>
        <begin position="56"/>
        <end position="241"/>
    </location>
</feature>
<keyword evidence="5 7" id="KW-1133">Transmembrane helix</keyword>
<protein>
    <submittedName>
        <fullName evidence="9">Carbohydrate ABC transporter permease</fullName>
    </submittedName>
</protein>
<keyword evidence="4 7" id="KW-0812">Transmembrane</keyword>
<comment type="similarity">
    <text evidence="7">Belongs to the binding-protein-dependent transport system permease family.</text>
</comment>
<comment type="subcellular location">
    <subcellularLocation>
        <location evidence="1 7">Cell membrane</location>
        <topology evidence="1 7">Multi-pass membrane protein</topology>
    </subcellularLocation>
</comment>
<dbReference type="InterPro" id="IPR000515">
    <property type="entry name" value="MetI-like"/>
</dbReference>
<dbReference type="SUPFAM" id="SSF161098">
    <property type="entry name" value="MetI-like"/>
    <property type="match status" value="1"/>
</dbReference>
<dbReference type="PROSITE" id="PS50928">
    <property type="entry name" value="ABC_TM1"/>
    <property type="match status" value="1"/>
</dbReference>
<accession>A0A410QBX4</accession>
<reference evidence="10" key="1">
    <citation type="submission" date="2019-01" db="EMBL/GenBank/DDBJ databases">
        <title>Draft genomes of a novel of Sporanaerobacter strains.</title>
        <authorList>
            <person name="Ma S."/>
        </authorList>
    </citation>
    <scope>NUCLEOTIDE SEQUENCE [LARGE SCALE GENOMIC DNA]</scope>
    <source>
        <strain evidence="10">NJN-17</strain>
    </source>
</reference>
<feature type="transmembrane region" description="Helical" evidence="7">
    <location>
        <begin position="91"/>
        <end position="114"/>
    </location>
</feature>
<dbReference type="GO" id="GO:0005886">
    <property type="term" value="C:plasma membrane"/>
    <property type="evidence" value="ECO:0007669"/>
    <property type="project" value="UniProtKB-SubCell"/>
</dbReference>
<evidence type="ECO:0000259" key="8">
    <source>
        <dbReference type="PROSITE" id="PS50928"/>
    </source>
</evidence>
<sequence length="414" mass="46124">MKMPKVKNIFIFLLSIFCLLPLIVMIIKSFQGMSGGFTMEQYGRALFQTEDFFIGFWNSVIYTVVIIAINLPLSLLAAYGFSRFTFPGRDILFWVYIVLMLMPFQATIVPQYLALKALGILDTPEAVILPNAFSTFGTFLIAQYMRGLDNEVFDAGRIDGLNEFSLMMKIVMPICKPIVSALTVLLFINYWSMVEQPIIFISDKRFMPLSVLLSGSGKFLNISFACGVIFTVLPLLLYLFSYGDLMQGIALSAAVETGGGGEPANKRNGKSYGKRIGRLMVSFLIAMISFTLITQKVTYIMTAEVETVSPLSGDLREDPKREDSKSLGYFRTILPAACVKSQGSKGYVYVIQEEKSKRRRTQVSKVMVEITAQNGSDYAVSGPVMDDAQVVLYTSRPLGDGSYVRVLDRGDIYD</sequence>
<keyword evidence="3" id="KW-1003">Cell membrane</keyword>
<dbReference type="KEGG" id="spoa:EQM13_07585"/>
<evidence type="ECO:0000256" key="2">
    <source>
        <dbReference type="ARBA" id="ARBA00022448"/>
    </source>
</evidence>
<evidence type="ECO:0000256" key="7">
    <source>
        <dbReference type="RuleBase" id="RU363032"/>
    </source>
</evidence>
<evidence type="ECO:0000256" key="3">
    <source>
        <dbReference type="ARBA" id="ARBA00022475"/>
    </source>
</evidence>
<dbReference type="Gene3D" id="1.10.3720.10">
    <property type="entry name" value="MetI-like"/>
    <property type="match status" value="1"/>
</dbReference>
<keyword evidence="2 7" id="KW-0813">Transport</keyword>
<dbReference type="InterPro" id="IPR035906">
    <property type="entry name" value="MetI-like_sf"/>
</dbReference>
<dbReference type="RefSeq" id="WP_128752365.1">
    <property type="nucleotide sequence ID" value="NZ_CP035282.1"/>
</dbReference>
<feature type="transmembrane region" description="Helical" evidence="7">
    <location>
        <begin position="219"/>
        <end position="240"/>
    </location>
</feature>
<dbReference type="CDD" id="cd06261">
    <property type="entry name" value="TM_PBP2"/>
    <property type="match status" value="1"/>
</dbReference>